<dbReference type="AlphaFoldDB" id="A0AAV9ZYF4"/>
<gene>
    <name evidence="1" type="ORF">R3P38DRAFT_2800283</name>
</gene>
<reference evidence="1 2" key="1">
    <citation type="journal article" date="2024" name="J Genomics">
        <title>Draft genome sequencing and assembly of Favolaschia claudopus CIRM-BRFM 2984 isolated from oak limbs.</title>
        <authorList>
            <person name="Navarro D."/>
            <person name="Drula E."/>
            <person name="Chaduli D."/>
            <person name="Cazenave R."/>
            <person name="Ahrendt S."/>
            <person name="Wang J."/>
            <person name="Lipzen A."/>
            <person name="Daum C."/>
            <person name="Barry K."/>
            <person name="Grigoriev I.V."/>
            <person name="Favel A."/>
            <person name="Rosso M.N."/>
            <person name="Martin F."/>
        </authorList>
    </citation>
    <scope>NUCLEOTIDE SEQUENCE [LARGE SCALE GENOMIC DNA]</scope>
    <source>
        <strain evidence="1 2">CIRM-BRFM 2984</strain>
    </source>
</reference>
<keyword evidence="2" id="KW-1185">Reference proteome</keyword>
<protein>
    <submittedName>
        <fullName evidence="1">Uncharacterized protein</fullName>
    </submittedName>
</protein>
<name>A0AAV9ZYF4_9AGAR</name>
<comment type="caution">
    <text evidence="1">The sequence shown here is derived from an EMBL/GenBank/DDBJ whole genome shotgun (WGS) entry which is preliminary data.</text>
</comment>
<dbReference type="Proteomes" id="UP001362999">
    <property type="component" value="Unassembled WGS sequence"/>
</dbReference>
<organism evidence="1 2">
    <name type="scientific">Favolaschia claudopus</name>
    <dbReference type="NCBI Taxonomy" id="2862362"/>
    <lineage>
        <taxon>Eukaryota</taxon>
        <taxon>Fungi</taxon>
        <taxon>Dikarya</taxon>
        <taxon>Basidiomycota</taxon>
        <taxon>Agaricomycotina</taxon>
        <taxon>Agaricomycetes</taxon>
        <taxon>Agaricomycetidae</taxon>
        <taxon>Agaricales</taxon>
        <taxon>Marasmiineae</taxon>
        <taxon>Mycenaceae</taxon>
        <taxon>Favolaschia</taxon>
    </lineage>
</organism>
<accession>A0AAV9ZYF4</accession>
<sequence>MIQGGAAPDARALNRNYQLRFGRRQANPALNASSSGFCTSLLLPSPSPRRCAARMDFEPPAGYPRPQRGKLRLIPPSRKLFAGAVSAAAPRSGANTFDYTYRVLANDANTRPDVSSSGIPSYLSRLLLSLSPRSGAIASTRPIVVRRAGIFNVLTQAVSMSRTSRRIDVPRAWLSPGRKSKFEILMSADQRFQRCTRIFFSRCAGYFIVISATIPFGKLEIPRSCERASGLSGVQCQISFVSAARRITANNIIN</sequence>
<dbReference type="EMBL" id="JAWWNJ010000100">
    <property type="protein sequence ID" value="KAK6995942.1"/>
    <property type="molecule type" value="Genomic_DNA"/>
</dbReference>
<evidence type="ECO:0000313" key="2">
    <source>
        <dbReference type="Proteomes" id="UP001362999"/>
    </source>
</evidence>
<proteinExistence type="predicted"/>
<evidence type="ECO:0000313" key="1">
    <source>
        <dbReference type="EMBL" id="KAK6995942.1"/>
    </source>
</evidence>